<reference evidence="4" key="1">
    <citation type="submission" date="2018-01" db="EMBL/GenBank/DDBJ databases">
        <authorList>
            <person name="Li J."/>
        </authorList>
    </citation>
    <scope>NUCLEOTIDE SEQUENCE [LARGE SCALE GENOMIC DNA]</scope>
    <source>
        <strain evidence="4">592</strain>
    </source>
</reference>
<evidence type="ECO:0000256" key="2">
    <source>
        <dbReference type="SAM" id="Phobius"/>
    </source>
</evidence>
<accession>A0A5F2EP01</accession>
<dbReference type="AlphaFoldDB" id="A0A2S0WHR6"/>
<feature type="transmembrane region" description="Helical" evidence="2">
    <location>
        <begin position="21"/>
        <end position="40"/>
    </location>
</feature>
<sequence length="597" mass="63537">MNHMARLGHRASGPTRSRRPLVYGLGAVVVLVVVAGALLARQASTAKTALEDAASQAKILQNHISQGDVSAARSSLEDLQSSTGKAHTNTDGLVWSLLTKMPFVGDSVSAVRTVSSTLDDISRRGLPPVVEASASLDGDLFKPRNGAFDLAAFSQLGPTISTAAEVLTTNQRKIASIQSDELVGPLRAPVKDLKEKVDDAQFAASSAARAMRLAPEMLGARGTRRYLLVFQNNAEVRSTGGLPGAFAVVKAKNGKLSITQQGSASDIPQYEDPFVKLTKSEAAVYGQLMAKDFRDTNFTPDFPRTAKIMRSMVVDKLGVKVDGVLSLDPVALSHLLKGTGPIKAAADTELTADNAVDLLLNDVYARFTNPVDQDAFFADSARRIFEGVTSGKGDARETLSQLVTAAGEHRVLLWSARTKEQREIAPTTISGAFPGKGTTRPHVGMYLNDSTASKMQYYLDTKTTARSIRCTDDGRQTIELTTTFTSTAPADASLLPKYITGVGGNGPRGSMVLDTRFFAPAGGEFISFTQNGKFRPNNGVTFHGRPVNFAAITLKPGATVKIVATMRTAKGQRADAELSSTPGAHSSDNEIFVRSSC</sequence>
<keyword evidence="4" id="KW-1185">Reference proteome</keyword>
<feature type="region of interest" description="Disordered" evidence="1">
    <location>
        <begin position="573"/>
        <end position="597"/>
    </location>
</feature>
<keyword evidence="2" id="KW-0812">Transmembrane</keyword>
<dbReference type="Proteomes" id="UP000244384">
    <property type="component" value="Chromosome"/>
</dbReference>
<keyword evidence="2" id="KW-0472">Membrane</keyword>
<keyword evidence="2" id="KW-1133">Transmembrane helix</keyword>
<dbReference type="InterPro" id="IPR025101">
    <property type="entry name" value="DUF4012"/>
</dbReference>
<accession>A0A2S0WHR6</accession>
<dbReference type="Pfam" id="PF13196">
    <property type="entry name" value="DUF4012"/>
    <property type="match status" value="1"/>
</dbReference>
<organism evidence="3 4">
    <name type="scientific">Aeromicrobium chenweiae</name>
    <dbReference type="NCBI Taxonomy" id="2079793"/>
    <lineage>
        <taxon>Bacteria</taxon>
        <taxon>Bacillati</taxon>
        <taxon>Actinomycetota</taxon>
        <taxon>Actinomycetes</taxon>
        <taxon>Propionibacteriales</taxon>
        <taxon>Nocardioidaceae</taxon>
        <taxon>Aeromicrobium</taxon>
    </lineage>
</organism>
<evidence type="ECO:0000256" key="1">
    <source>
        <dbReference type="SAM" id="MobiDB-lite"/>
    </source>
</evidence>
<dbReference type="KEGG" id="aez:C3E78_00450"/>
<gene>
    <name evidence="3" type="ORF">C3E78_00450</name>
</gene>
<name>A0A2S0WHR6_9ACTN</name>
<protein>
    <submittedName>
        <fullName evidence="3">Uncharacterized protein</fullName>
    </submittedName>
</protein>
<proteinExistence type="predicted"/>
<dbReference type="EMBL" id="CP026952">
    <property type="protein sequence ID" value="AWB90824.1"/>
    <property type="molecule type" value="Genomic_DNA"/>
</dbReference>
<evidence type="ECO:0000313" key="3">
    <source>
        <dbReference type="EMBL" id="AWB90824.1"/>
    </source>
</evidence>
<evidence type="ECO:0000313" key="4">
    <source>
        <dbReference type="Proteomes" id="UP000244384"/>
    </source>
</evidence>